<dbReference type="InterPro" id="IPR046739">
    <property type="entry name" value="DUF6789"/>
</dbReference>
<dbReference type="EMBL" id="FMVJ01000009">
    <property type="protein sequence ID" value="SCY97081.1"/>
    <property type="molecule type" value="Genomic_DNA"/>
</dbReference>
<dbReference type="RefSeq" id="WP_091136497.1">
    <property type="nucleotide sequence ID" value="NZ_FMVJ01000009.1"/>
</dbReference>
<keyword evidence="3" id="KW-1185">Reference proteome</keyword>
<keyword evidence="1" id="KW-0472">Membrane</keyword>
<feature type="transmembrane region" description="Helical" evidence="1">
    <location>
        <begin position="7"/>
        <end position="28"/>
    </location>
</feature>
<keyword evidence="1" id="KW-0812">Transmembrane</keyword>
<accession>A0A1G5K9Z0</accession>
<name>A0A1G5K9Z0_9HYPH</name>
<feature type="transmembrane region" description="Helical" evidence="1">
    <location>
        <begin position="82"/>
        <end position="100"/>
    </location>
</feature>
<protein>
    <submittedName>
        <fullName evidence="2">Uncharacterized protein</fullName>
    </submittedName>
</protein>
<evidence type="ECO:0000313" key="3">
    <source>
        <dbReference type="Proteomes" id="UP000199569"/>
    </source>
</evidence>
<organism evidence="2 3">
    <name type="scientific">Microvirga guangxiensis</name>
    <dbReference type="NCBI Taxonomy" id="549386"/>
    <lineage>
        <taxon>Bacteria</taxon>
        <taxon>Pseudomonadati</taxon>
        <taxon>Pseudomonadota</taxon>
        <taxon>Alphaproteobacteria</taxon>
        <taxon>Hyphomicrobiales</taxon>
        <taxon>Methylobacteriaceae</taxon>
        <taxon>Microvirga</taxon>
    </lineage>
</organism>
<evidence type="ECO:0000256" key="1">
    <source>
        <dbReference type="SAM" id="Phobius"/>
    </source>
</evidence>
<dbReference type="STRING" id="549386.SAMN02927923_03120"/>
<proteinExistence type="predicted"/>
<feature type="transmembrane region" description="Helical" evidence="1">
    <location>
        <begin position="48"/>
        <end position="70"/>
    </location>
</feature>
<dbReference type="Proteomes" id="UP000199569">
    <property type="component" value="Unassembled WGS sequence"/>
</dbReference>
<reference evidence="2 3" key="1">
    <citation type="submission" date="2016-10" db="EMBL/GenBank/DDBJ databases">
        <authorList>
            <person name="de Groot N.N."/>
        </authorList>
    </citation>
    <scope>NUCLEOTIDE SEQUENCE [LARGE SCALE GENOMIC DNA]</scope>
    <source>
        <strain evidence="2 3">CGMCC 1.7666</strain>
    </source>
</reference>
<dbReference type="OrthoDB" id="9814048at2"/>
<evidence type="ECO:0000313" key="2">
    <source>
        <dbReference type="EMBL" id="SCY97081.1"/>
    </source>
</evidence>
<dbReference type="AlphaFoldDB" id="A0A1G5K9Z0"/>
<sequence>MIDLGRGIISGLVAAGVVSGVIVLGWTVGVFPEPDPLLITNGIVIQPIGLSWVIHFGVGTFLWGMLFALLSPILPGPSWGKGALFGAIIWCVGLAGAWYVEPSAYAPINIGSLALHLLFGVVLGRTYGALYDPSSRRAPDVLTY</sequence>
<dbReference type="Pfam" id="PF20587">
    <property type="entry name" value="DUF6789"/>
    <property type="match status" value="1"/>
</dbReference>
<gene>
    <name evidence="2" type="ORF">SAMN02927923_03120</name>
</gene>
<keyword evidence="1" id="KW-1133">Transmembrane helix</keyword>
<feature type="transmembrane region" description="Helical" evidence="1">
    <location>
        <begin position="106"/>
        <end position="127"/>
    </location>
</feature>